<evidence type="ECO:0000313" key="2">
    <source>
        <dbReference type="Proteomes" id="UP001324380"/>
    </source>
</evidence>
<dbReference type="RefSeq" id="WP_321565610.1">
    <property type="nucleotide sequence ID" value="NZ_CP139558.1"/>
</dbReference>
<sequence length="64" mass="7439">MYIAYSALNAQQSANDADDHNSNTILANHEPLLRYQAYQATVRKYSKEIEAIQKYLPDWMSAFR</sequence>
<gene>
    <name evidence="1" type="ORF">SNE25_13410</name>
</gene>
<dbReference type="Proteomes" id="UP001324380">
    <property type="component" value="Chromosome"/>
</dbReference>
<keyword evidence="2" id="KW-1185">Reference proteome</keyword>
<accession>A0ABZ0TUU0</accession>
<evidence type="ECO:0000313" key="1">
    <source>
        <dbReference type="EMBL" id="WPU96516.1"/>
    </source>
</evidence>
<protein>
    <submittedName>
        <fullName evidence="1">Uncharacterized protein</fullName>
    </submittedName>
</protein>
<dbReference type="EMBL" id="CP139558">
    <property type="protein sequence ID" value="WPU96516.1"/>
    <property type="molecule type" value="Genomic_DNA"/>
</dbReference>
<proteinExistence type="predicted"/>
<name>A0ABZ0TUU0_9SPHI</name>
<reference evidence="1 2" key="1">
    <citation type="submission" date="2023-11" db="EMBL/GenBank/DDBJ databases">
        <title>Analysis of the Genomes of Mucilaginibacter gossypii cycad 4 and M. sabulilitoris SNA2: microbes with the potential for plant growth promotion.</title>
        <authorList>
            <person name="Hirsch A.M."/>
            <person name="Humm E."/>
            <person name="Rubbi M."/>
            <person name="Del Vecchio G."/>
            <person name="Ha S.M."/>
            <person name="Pellegrini M."/>
            <person name="Gunsalus R.P."/>
        </authorList>
    </citation>
    <scope>NUCLEOTIDE SEQUENCE [LARGE SCALE GENOMIC DNA]</scope>
    <source>
        <strain evidence="1 2">SNA2</strain>
    </source>
</reference>
<organism evidence="1 2">
    <name type="scientific">Mucilaginibacter sabulilitoris</name>
    <dbReference type="NCBI Taxonomy" id="1173583"/>
    <lineage>
        <taxon>Bacteria</taxon>
        <taxon>Pseudomonadati</taxon>
        <taxon>Bacteroidota</taxon>
        <taxon>Sphingobacteriia</taxon>
        <taxon>Sphingobacteriales</taxon>
        <taxon>Sphingobacteriaceae</taxon>
        <taxon>Mucilaginibacter</taxon>
    </lineage>
</organism>